<dbReference type="Proteomes" id="UP000230179">
    <property type="component" value="Unassembled WGS sequence"/>
</dbReference>
<keyword evidence="1" id="KW-1133">Transmembrane helix</keyword>
<evidence type="ECO:0000313" key="4">
    <source>
        <dbReference type="Proteomes" id="UP000230179"/>
    </source>
</evidence>
<dbReference type="EMBL" id="PFBL01000008">
    <property type="protein sequence ID" value="PIR83312.1"/>
    <property type="molecule type" value="Genomic_DNA"/>
</dbReference>
<evidence type="ECO:0000313" key="3">
    <source>
        <dbReference type="EMBL" id="PIR83312.1"/>
    </source>
</evidence>
<feature type="transmembrane region" description="Helical" evidence="1">
    <location>
        <begin position="64"/>
        <end position="83"/>
    </location>
</feature>
<dbReference type="AlphaFoldDB" id="A0A2H0UA89"/>
<comment type="caution">
    <text evidence="3">The sequence shown here is derived from an EMBL/GenBank/DDBJ whole genome shotgun (WGS) entry which is preliminary data.</text>
</comment>
<organism evidence="3 4">
    <name type="scientific">Candidatus Kaiserbacteria bacterium CG10_big_fil_rev_8_21_14_0_10_56_12</name>
    <dbReference type="NCBI Taxonomy" id="1974611"/>
    <lineage>
        <taxon>Bacteria</taxon>
        <taxon>Candidatus Kaiseribacteriota</taxon>
    </lineage>
</organism>
<feature type="transmembrane region" description="Helical" evidence="1">
    <location>
        <begin position="164"/>
        <end position="182"/>
    </location>
</feature>
<evidence type="ECO:0000259" key="2">
    <source>
        <dbReference type="Pfam" id="PF14360"/>
    </source>
</evidence>
<protein>
    <recommendedName>
        <fullName evidence="2">Sphingomyelin synthase-like domain-containing protein</fullName>
    </recommendedName>
</protein>
<keyword evidence="1" id="KW-0812">Transmembrane</keyword>
<dbReference type="InterPro" id="IPR025749">
    <property type="entry name" value="Sphingomyelin_synth-like_dom"/>
</dbReference>
<reference evidence="4" key="1">
    <citation type="submission" date="2017-09" db="EMBL/GenBank/DDBJ databases">
        <title>Depth-based differentiation of microbial function through sediment-hosted aquifers and enrichment of novel symbionts in the deep terrestrial subsurface.</title>
        <authorList>
            <person name="Probst A.J."/>
            <person name="Ladd B."/>
            <person name="Jarett J.K."/>
            <person name="Geller-Mcgrath D.E."/>
            <person name="Sieber C.M.K."/>
            <person name="Emerson J.B."/>
            <person name="Anantharaman K."/>
            <person name="Thomas B.C."/>
            <person name="Malmstrom R."/>
            <person name="Stieglmeier M."/>
            <person name="Klingl A."/>
            <person name="Woyke T."/>
            <person name="Ryan C.M."/>
            <person name="Banfield J.F."/>
        </authorList>
    </citation>
    <scope>NUCLEOTIDE SEQUENCE [LARGE SCALE GENOMIC DNA]</scope>
</reference>
<accession>A0A2H0UA89</accession>
<feature type="transmembrane region" description="Helical" evidence="1">
    <location>
        <begin position="140"/>
        <end position="157"/>
    </location>
</feature>
<gene>
    <name evidence="3" type="ORF">COU19_01085</name>
</gene>
<name>A0A2H0UA89_9BACT</name>
<feature type="transmembrane region" description="Helical" evidence="1">
    <location>
        <begin position="188"/>
        <end position="206"/>
    </location>
</feature>
<feature type="transmembrane region" description="Helical" evidence="1">
    <location>
        <begin position="90"/>
        <end position="111"/>
    </location>
</feature>
<proteinExistence type="predicted"/>
<evidence type="ECO:0000256" key="1">
    <source>
        <dbReference type="SAM" id="Phobius"/>
    </source>
</evidence>
<feature type="transmembrane region" description="Helical" evidence="1">
    <location>
        <begin position="18"/>
        <end position="37"/>
    </location>
</feature>
<keyword evidence="1" id="KW-0472">Membrane</keyword>
<feature type="domain" description="Sphingomyelin synthase-like" evidence="2">
    <location>
        <begin position="139"/>
        <end position="201"/>
    </location>
</feature>
<dbReference type="Pfam" id="PF14360">
    <property type="entry name" value="PAP2_C"/>
    <property type="match status" value="1"/>
</dbReference>
<sequence>MNVEHSLRVLRDRAFQESLALGVVAILVSLVSVYYSTNYATEKASNSVTDIIMSNTRAYDVGTLFVYGAIAAVVFSILVVFSLKLQSAPFVLKSASLLLIIRSIFVSLTHISPYPVRAVLSSTYLSSTTFAQMFFTGDDLFFSGHVGLTYLMALLLWDTPRLRYIYLAISIMFAAVVLLGHLHYSIDVFAAYFITYSIYILSTRLFKRDYERSRA</sequence>